<keyword evidence="1 4" id="KW-0732">Signal</keyword>
<dbReference type="InterPro" id="IPR000177">
    <property type="entry name" value="Apple"/>
</dbReference>
<feature type="chain" id="PRO_5003867993" description="Apple domain-containing protein" evidence="4">
    <location>
        <begin position="27"/>
        <end position="156"/>
    </location>
</feature>
<dbReference type="HOGENOM" id="CLU_1690256_0_0_1"/>
<dbReference type="Pfam" id="PF14295">
    <property type="entry name" value="PAN_4"/>
    <property type="match status" value="1"/>
</dbReference>
<sequence length="156" mass="17049">MTKFALSSVVTLVAATLFFLAGTASAAIEAGDPFGDLSSVNTTCETEPMGNCGNSTNITCCPNDHYCQPWNQWYYQCIPKQPQCWSQLPDWDFIGNDIKTVYVNHPNKCCDACGNTTGCVAYTYINAAQGEPVCYLKYNATRLERFVGAVTGALRN</sequence>
<evidence type="ECO:0000313" key="6">
    <source>
        <dbReference type="EnsemblProtists" id="PYU1_T007017"/>
    </source>
</evidence>
<keyword evidence="7" id="KW-1185">Reference proteome</keyword>
<dbReference type="PANTHER" id="PTHR33946:SF4">
    <property type="entry name" value="COAGULATION FACTOR XI"/>
    <property type="match status" value="1"/>
</dbReference>
<reference evidence="7" key="2">
    <citation type="submission" date="2010-04" db="EMBL/GenBank/DDBJ databases">
        <authorList>
            <person name="Buell R."/>
            <person name="Hamilton J."/>
            <person name="Hostetler J."/>
        </authorList>
    </citation>
    <scope>NUCLEOTIDE SEQUENCE [LARGE SCALE GENOMIC DNA]</scope>
    <source>
        <strain evidence="7">DAOM:BR144</strain>
    </source>
</reference>
<evidence type="ECO:0000256" key="1">
    <source>
        <dbReference type="ARBA" id="ARBA00022729"/>
    </source>
</evidence>
<dbReference type="GO" id="GO:0006508">
    <property type="term" value="P:proteolysis"/>
    <property type="evidence" value="ECO:0007669"/>
    <property type="project" value="InterPro"/>
</dbReference>
<organism evidence="6 7">
    <name type="scientific">Globisporangium ultimum (strain ATCC 200006 / CBS 805.95 / DAOM BR144)</name>
    <name type="common">Pythium ultimum</name>
    <dbReference type="NCBI Taxonomy" id="431595"/>
    <lineage>
        <taxon>Eukaryota</taxon>
        <taxon>Sar</taxon>
        <taxon>Stramenopiles</taxon>
        <taxon>Oomycota</taxon>
        <taxon>Peronosporomycetes</taxon>
        <taxon>Pythiales</taxon>
        <taxon>Pythiaceae</taxon>
        <taxon>Globisporangium</taxon>
    </lineage>
</organism>
<dbReference type="eggNOG" id="ENOG502SJYG">
    <property type="taxonomic scope" value="Eukaryota"/>
</dbReference>
<accession>K3WPX5</accession>
<protein>
    <recommendedName>
        <fullName evidence="5">Apple domain-containing protein</fullName>
    </recommendedName>
</protein>
<dbReference type="AlphaFoldDB" id="K3WPX5"/>
<feature type="domain" description="Apple" evidence="5">
    <location>
        <begin position="84"/>
        <end position="147"/>
    </location>
</feature>
<dbReference type="EnsemblProtists" id="PYU1_T007017">
    <property type="protein sequence ID" value="PYU1_T007017"/>
    <property type="gene ID" value="PYU1_G007002"/>
</dbReference>
<dbReference type="EMBL" id="GL376560">
    <property type="status" value="NOT_ANNOTATED_CDS"/>
    <property type="molecule type" value="Genomic_DNA"/>
</dbReference>
<dbReference type="VEuPathDB" id="FungiDB:PYU1_G007002"/>
<dbReference type="CDD" id="cd01100">
    <property type="entry name" value="APPLE_Factor_XI_like"/>
    <property type="match status" value="1"/>
</dbReference>
<dbReference type="GO" id="GO:0005975">
    <property type="term" value="P:carbohydrate metabolic process"/>
    <property type="evidence" value="ECO:0007669"/>
    <property type="project" value="InterPro"/>
</dbReference>
<evidence type="ECO:0000313" key="7">
    <source>
        <dbReference type="Proteomes" id="UP000019132"/>
    </source>
</evidence>
<name>K3WPX5_GLOUD</name>
<dbReference type="SMART" id="SM00223">
    <property type="entry name" value="APPLE"/>
    <property type="match status" value="1"/>
</dbReference>
<dbReference type="PANTHER" id="PTHR33946">
    <property type="match status" value="1"/>
</dbReference>
<keyword evidence="3" id="KW-1015">Disulfide bond</keyword>
<evidence type="ECO:0000256" key="3">
    <source>
        <dbReference type="ARBA" id="ARBA00023157"/>
    </source>
</evidence>
<dbReference type="InterPro" id="IPR000254">
    <property type="entry name" value="CBD"/>
</dbReference>
<dbReference type="InParanoid" id="K3WPX5"/>
<dbReference type="Gene3D" id="3.50.4.10">
    <property type="entry name" value="Hepatocyte Growth Factor"/>
    <property type="match status" value="1"/>
</dbReference>
<evidence type="ECO:0000256" key="4">
    <source>
        <dbReference type="SAM" id="SignalP"/>
    </source>
</evidence>
<reference evidence="6" key="3">
    <citation type="submission" date="2015-02" db="UniProtKB">
        <authorList>
            <consortium name="EnsemblProtists"/>
        </authorList>
    </citation>
    <scope>IDENTIFICATION</scope>
    <source>
        <strain evidence="6">DAOM BR144</strain>
    </source>
</reference>
<dbReference type="OMA" id="CQPWNQW"/>
<evidence type="ECO:0000259" key="5">
    <source>
        <dbReference type="PROSITE" id="PS50948"/>
    </source>
</evidence>
<dbReference type="InterPro" id="IPR003609">
    <property type="entry name" value="Pan_app"/>
</dbReference>
<evidence type="ECO:0000256" key="2">
    <source>
        <dbReference type="ARBA" id="ARBA00022737"/>
    </source>
</evidence>
<dbReference type="PROSITE" id="PS50948">
    <property type="entry name" value="PAN"/>
    <property type="match status" value="1"/>
</dbReference>
<dbReference type="GO" id="GO:0030248">
    <property type="term" value="F:cellulose binding"/>
    <property type="evidence" value="ECO:0007669"/>
    <property type="project" value="InterPro"/>
</dbReference>
<proteinExistence type="predicted"/>
<dbReference type="SMART" id="SM00236">
    <property type="entry name" value="fCBD"/>
    <property type="match status" value="1"/>
</dbReference>
<feature type="signal peptide" evidence="4">
    <location>
        <begin position="1"/>
        <end position="26"/>
    </location>
</feature>
<dbReference type="GO" id="GO:0005576">
    <property type="term" value="C:extracellular region"/>
    <property type="evidence" value="ECO:0007669"/>
    <property type="project" value="InterPro"/>
</dbReference>
<reference evidence="7" key="1">
    <citation type="journal article" date="2010" name="Genome Biol.">
        <title>Genome sequence of the necrotrophic plant pathogen Pythium ultimum reveals original pathogenicity mechanisms and effector repertoire.</title>
        <authorList>
            <person name="Levesque C.A."/>
            <person name="Brouwer H."/>
            <person name="Cano L."/>
            <person name="Hamilton J.P."/>
            <person name="Holt C."/>
            <person name="Huitema E."/>
            <person name="Raffaele S."/>
            <person name="Robideau G.P."/>
            <person name="Thines M."/>
            <person name="Win J."/>
            <person name="Zerillo M.M."/>
            <person name="Beakes G.W."/>
            <person name="Boore J.L."/>
            <person name="Busam D."/>
            <person name="Dumas B."/>
            <person name="Ferriera S."/>
            <person name="Fuerstenberg S.I."/>
            <person name="Gachon C.M."/>
            <person name="Gaulin E."/>
            <person name="Govers F."/>
            <person name="Grenville-Briggs L."/>
            <person name="Horner N."/>
            <person name="Hostetler J."/>
            <person name="Jiang R.H."/>
            <person name="Johnson J."/>
            <person name="Krajaejun T."/>
            <person name="Lin H."/>
            <person name="Meijer H.J."/>
            <person name="Moore B."/>
            <person name="Morris P."/>
            <person name="Phuntmart V."/>
            <person name="Puiu D."/>
            <person name="Shetty J."/>
            <person name="Stajich J.E."/>
            <person name="Tripathy S."/>
            <person name="Wawra S."/>
            <person name="van West P."/>
            <person name="Whitty B.R."/>
            <person name="Coutinho P.M."/>
            <person name="Henrissat B."/>
            <person name="Martin F."/>
            <person name="Thomas P.D."/>
            <person name="Tyler B.M."/>
            <person name="De Vries R.P."/>
            <person name="Kamoun S."/>
            <person name="Yandell M."/>
            <person name="Tisserat N."/>
            <person name="Buell C.R."/>
        </authorList>
    </citation>
    <scope>NUCLEOTIDE SEQUENCE</scope>
    <source>
        <strain evidence="7">DAOM:BR144</strain>
    </source>
</reference>
<dbReference type="Proteomes" id="UP000019132">
    <property type="component" value="Unassembled WGS sequence"/>
</dbReference>
<keyword evidence="2" id="KW-0677">Repeat</keyword>